<evidence type="ECO:0000313" key="3">
    <source>
        <dbReference type="Proteomes" id="UP000265520"/>
    </source>
</evidence>
<dbReference type="Proteomes" id="UP000265520">
    <property type="component" value="Unassembled WGS sequence"/>
</dbReference>
<comment type="caution">
    <text evidence="2">The sequence shown here is derived from an EMBL/GenBank/DDBJ whole genome shotgun (WGS) entry which is preliminary data.</text>
</comment>
<name>A0A392NEL0_9FABA</name>
<protein>
    <submittedName>
        <fullName evidence="2">Uncharacterized protein</fullName>
    </submittedName>
</protein>
<feature type="region of interest" description="Disordered" evidence="1">
    <location>
        <begin position="1"/>
        <end position="37"/>
    </location>
</feature>
<dbReference type="AlphaFoldDB" id="A0A392NEL0"/>
<reference evidence="2 3" key="1">
    <citation type="journal article" date="2018" name="Front. Plant Sci.">
        <title>Red Clover (Trifolium pratense) and Zigzag Clover (T. medium) - A Picture of Genomic Similarities and Differences.</title>
        <authorList>
            <person name="Dluhosova J."/>
            <person name="Istvanek J."/>
            <person name="Nedelnik J."/>
            <person name="Repkova J."/>
        </authorList>
    </citation>
    <scope>NUCLEOTIDE SEQUENCE [LARGE SCALE GENOMIC DNA]</scope>
    <source>
        <strain evidence="3">cv. 10/8</strain>
        <tissue evidence="2">Leaf</tissue>
    </source>
</reference>
<evidence type="ECO:0000313" key="2">
    <source>
        <dbReference type="EMBL" id="MCH98250.1"/>
    </source>
</evidence>
<sequence>MNLNRKQDLQDSLAQKTMSSSKGNTVQFFKGKGKQLQ</sequence>
<feature type="compositionally biased region" description="Polar residues" evidence="1">
    <location>
        <begin position="10"/>
        <end position="27"/>
    </location>
</feature>
<feature type="non-terminal residue" evidence="2">
    <location>
        <position position="37"/>
    </location>
</feature>
<keyword evidence="3" id="KW-1185">Reference proteome</keyword>
<evidence type="ECO:0000256" key="1">
    <source>
        <dbReference type="SAM" id="MobiDB-lite"/>
    </source>
</evidence>
<proteinExistence type="predicted"/>
<organism evidence="2 3">
    <name type="scientific">Trifolium medium</name>
    <dbReference type="NCBI Taxonomy" id="97028"/>
    <lineage>
        <taxon>Eukaryota</taxon>
        <taxon>Viridiplantae</taxon>
        <taxon>Streptophyta</taxon>
        <taxon>Embryophyta</taxon>
        <taxon>Tracheophyta</taxon>
        <taxon>Spermatophyta</taxon>
        <taxon>Magnoliopsida</taxon>
        <taxon>eudicotyledons</taxon>
        <taxon>Gunneridae</taxon>
        <taxon>Pentapetalae</taxon>
        <taxon>rosids</taxon>
        <taxon>fabids</taxon>
        <taxon>Fabales</taxon>
        <taxon>Fabaceae</taxon>
        <taxon>Papilionoideae</taxon>
        <taxon>50 kb inversion clade</taxon>
        <taxon>NPAAA clade</taxon>
        <taxon>Hologalegina</taxon>
        <taxon>IRL clade</taxon>
        <taxon>Trifolieae</taxon>
        <taxon>Trifolium</taxon>
    </lineage>
</organism>
<dbReference type="EMBL" id="LXQA010037130">
    <property type="protein sequence ID" value="MCH98250.1"/>
    <property type="molecule type" value="Genomic_DNA"/>
</dbReference>
<accession>A0A392NEL0</accession>